<keyword evidence="7 10" id="KW-1133">Transmembrane helix</keyword>
<sequence length="129" mass="14911">MVKILSHLEDTTEMANKTNCSNDPLMYEYYFDYLDLLPVDATKLKAYRYSIVIAFWIGLASFVAFLFFILFYISRSGPPLLKNGRLQKMCPWNYSKTSHQDRATNHRRPIAVANQAEEAEENSSNMKGN</sequence>
<evidence type="ECO:0000256" key="10">
    <source>
        <dbReference type="SAM" id="Phobius"/>
    </source>
</evidence>
<dbReference type="GO" id="GO:0031781">
    <property type="term" value="F:type 3 melanocortin receptor binding"/>
    <property type="evidence" value="ECO:0007669"/>
    <property type="project" value="TreeGrafter"/>
</dbReference>
<dbReference type="Proteomes" id="UP000694421">
    <property type="component" value="Unplaced"/>
</dbReference>
<evidence type="ECO:0000256" key="8">
    <source>
        <dbReference type="ARBA" id="ARBA00023136"/>
    </source>
</evidence>
<dbReference type="GO" id="GO:0005789">
    <property type="term" value="C:endoplasmic reticulum membrane"/>
    <property type="evidence" value="ECO:0007669"/>
    <property type="project" value="UniProtKB-SubCell"/>
</dbReference>
<reference evidence="11" key="2">
    <citation type="submission" date="2025-09" db="UniProtKB">
        <authorList>
            <consortium name="Ensembl"/>
        </authorList>
    </citation>
    <scope>IDENTIFICATION</scope>
</reference>
<keyword evidence="5 10" id="KW-0812">Transmembrane</keyword>
<feature type="region of interest" description="Disordered" evidence="9">
    <location>
        <begin position="97"/>
        <end position="129"/>
    </location>
</feature>
<proteinExistence type="inferred from homology"/>
<dbReference type="GO" id="GO:0005886">
    <property type="term" value="C:plasma membrane"/>
    <property type="evidence" value="ECO:0007669"/>
    <property type="project" value="UniProtKB-SubCell"/>
</dbReference>
<evidence type="ECO:0000256" key="7">
    <source>
        <dbReference type="ARBA" id="ARBA00022989"/>
    </source>
</evidence>
<keyword evidence="6" id="KW-0256">Endoplasmic reticulum</keyword>
<evidence type="ECO:0000256" key="5">
    <source>
        <dbReference type="ARBA" id="ARBA00022692"/>
    </source>
</evidence>
<name>A0A8D0ED22_SALMN</name>
<comment type="subcellular location">
    <subcellularLocation>
        <location evidence="1">Cell membrane</location>
        <topology evidence="1">Single-pass membrane protein</topology>
    </subcellularLocation>
    <subcellularLocation>
        <location evidence="2">Endoplasmic reticulum membrane</location>
        <topology evidence="2">Single-pass membrane protein</topology>
    </subcellularLocation>
</comment>
<dbReference type="GO" id="GO:0072659">
    <property type="term" value="P:protein localization to plasma membrane"/>
    <property type="evidence" value="ECO:0007669"/>
    <property type="project" value="TreeGrafter"/>
</dbReference>
<evidence type="ECO:0000256" key="3">
    <source>
        <dbReference type="ARBA" id="ARBA00010063"/>
    </source>
</evidence>
<evidence type="ECO:0000313" key="12">
    <source>
        <dbReference type="Proteomes" id="UP000694421"/>
    </source>
</evidence>
<evidence type="ECO:0008006" key="13">
    <source>
        <dbReference type="Google" id="ProtNLM"/>
    </source>
</evidence>
<dbReference type="GeneTree" id="ENSGT01030000235126"/>
<comment type="similarity">
    <text evidence="3">Belongs to the MRAP family.</text>
</comment>
<reference evidence="11" key="1">
    <citation type="submission" date="2025-08" db="UniProtKB">
        <authorList>
            <consortium name="Ensembl"/>
        </authorList>
    </citation>
    <scope>IDENTIFICATION</scope>
</reference>
<dbReference type="Pfam" id="PF15183">
    <property type="entry name" value="MRAP"/>
    <property type="match status" value="1"/>
</dbReference>
<dbReference type="GO" id="GO:0031782">
    <property type="term" value="F:type 4 melanocortin receptor binding"/>
    <property type="evidence" value="ECO:0007669"/>
    <property type="project" value="TreeGrafter"/>
</dbReference>
<evidence type="ECO:0000256" key="1">
    <source>
        <dbReference type="ARBA" id="ARBA00004162"/>
    </source>
</evidence>
<dbReference type="GO" id="GO:0030545">
    <property type="term" value="F:signaling receptor regulator activity"/>
    <property type="evidence" value="ECO:0007669"/>
    <property type="project" value="TreeGrafter"/>
</dbReference>
<dbReference type="GO" id="GO:0070996">
    <property type="term" value="F:type 1 melanocortin receptor binding"/>
    <property type="evidence" value="ECO:0007669"/>
    <property type="project" value="TreeGrafter"/>
</dbReference>
<evidence type="ECO:0000256" key="2">
    <source>
        <dbReference type="ARBA" id="ARBA00004389"/>
    </source>
</evidence>
<dbReference type="PANTHER" id="PTHR28675">
    <property type="entry name" value="MELANOCORTIN-2 RECEPTOR ACCESSORY PROTEIN 2"/>
    <property type="match status" value="1"/>
</dbReference>
<dbReference type="GO" id="GO:0031783">
    <property type="term" value="F:type 5 melanocortin receptor binding"/>
    <property type="evidence" value="ECO:0007669"/>
    <property type="project" value="TreeGrafter"/>
</dbReference>
<evidence type="ECO:0000256" key="9">
    <source>
        <dbReference type="SAM" id="MobiDB-lite"/>
    </source>
</evidence>
<evidence type="ECO:0000256" key="4">
    <source>
        <dbReference type="ARBA" id="ARBA00022475"/>
    </source>
</evidence>
<organism evidence="11 12">
    <name type="scientific">Salvator merianae</name>
    <name type="common">Argentine black and white tegu</name>
    <name type="synonym">Tupinambis merianae</name>
    <dbReference type="NCBI Taxonomy" id="96440"/>
    <lineage>
        <taxon>Eukaryota</taxon>
        <taxon>Metazoa</taxon>
        <taxon>Chordata</taxon>
        <taxon>Craniata</taxon>
        <taxon>Vertebrata</taxon>
        <taxon>Euteleostomi</taxon>
        <taxon>Lepidosauria</taxon>
        <taxon>Squamata</taxon>
        <taxon>Bifurcata</taxon>
        <taxon>Unidentata</taxon>
        <taxon>Episquamata</taxon>
        <taxon>Laterata</taxon>
        <taxon>Teiioidea</taxon>
        <taxon>Teiidae</taxon>
        <taxon>Salvator</taxon>
    </lineage>
</organism>
<accession>A0A8D0ED22</accession>
<keyword evidence="8 10" id="KW-0472">Membrane</keyword>
<evidence type="ECO:0000313" key="11">
    <source>
        <dbReference type="Ensembl" id="ENSSMRP00000030045.1"/>
    </source>
</evidence>
<dbReference type="OMA" id="DTTEMAN"/>
<dbReference type="GO" id="GO:0031780">
    <property type="term" value="F:corticotropin hormone receptor binding"/>
    <property type="evidence" value="ECO:0007669"/>
    <property type="project" value="TreeGrafter"/>
</dbReference>
<dbReference type="GO" id="GO:0106070">
    <property type="term" value="P:regulation of adenylate cyclase-activating G protein-coupled receptor signaling pathway"/>
    <property type="evidence" value="ECO:0007669"/>
    <property type="project" value="TreeGrafter"/>
</dbReference>
<protein>
    <recommendedName>
        <fullName evidence="13">Melanocortin-2 receptor accessory protein</fullName>
    </recommendedName>
</protein>
<dbReference type="PANTHER" id="PTHR28675:SF2">
    <property type="entry name" value="MELANOCORTIN-2 RECEPTOR ACCESSORY PROTEIN"/>
    <property type="match status" value="1"/>
</dbReference>
<dbReference type="InterPro" id="IPR028111">
    <property type="entry name" value="MRAP"/>
</dbReference>
<dbReference type="Ensembl" id="ENSSMRT00000035057.1">
    <property type="protein sequence ID" value="ENSSMRP00000030045.1"/>
    <property type="gene ID" value="ENSSMRG00000023065.1"/>
</dbReference>
<keyword evidence="4" id="KW-1003">Cell membrane</keyword>
<evidence type="ECO:0000256" key="6">
    <source>
        <dbReference type="ARBA" id="ARBA00022824"/>
    </source>
</evidence>
<keyword evidence="12" id="KW-1185">Reference proteome</keyword>
<feature type="transmembrane region" description="Helical" evidence="10">
    <location>
        <begin position="46"/>
        <end position="73"/>
    </location>
</feature>
<dbReference type="AlphaFoldDB" id="A0A8D0ED22"/>